<dbReference type="SUPFAM" id="SSF49303">
    <property type="entry name" value="beta-Galactosidase/glucuronidase domain"/>
    <property type="match status" value="1"/>
</dbReference>
<dbReference type="Proteomes" id="UP000651977">
    <property type="component" value="Unassembled WGS sequence"/>
</dbReference>
<dbReference type="Pfam" id="PF16355">
    <property type="entry name" value="DUF4982"/>
    <property type="match status" value="1"/>
</dbReference>
<evidence type="ECO:0000256" key="2">
    <source>
        <dbReference type="ARBA" id="ARBA00022801"/>
    </source>
</evidence>
<gene>
    <name evidence="9" type="ORF">GCM10007414_25540</name>
</gene>
<dbReference type="Gene3D" id="2.60.40.10">
    <property type="entry name" value="Immunoglobulins"/>
    <property type="match status" value="3"/>
</dbReference>
<evidence type="ECO:0000256" key="3">
    <source>
        <dbReference type="ARBA" id="ARBA00023295"/>
    </source>
</evidence>
<evidence type="ECO:0000259" key="4">
    <source>
        <dbReference type="Pfam" id="PF00703"/>
    </source>
</evidence>
<evidence type="ECO:0000259" key="8">
    <source>
        <dbReference type="Pfam" id="PF18565"/>
    </source>
</evidence>
<keyword evidence="10" id="KW-1185">Reference proteome</keyword>
<proteinExistence type="inferred from homology"/>
<dbReference type="PRINTS" id="PR00132">
    <property type="entry name" value="GLHYDRLASE2"/>
</dbReference>
<dbReference type="SUPFAM" id="SSF49785">
    <property type="entry name" value="Galactose-binding domain-like"/>
    <property type="match status" value="1"/>
</dbReference>
<dbReference type="Pfam" id="PF02837">
    <property type="entry name" value="Glyco_hydro_2_N"/>
    <property type="match status" value="1"/>
</dbReference>
<dbReference type="InterPro" id="IPR006102">
    <property type="entry name" value="Ig-like_GH2"/>
</dbReference>
<feature type="domain" description="Glycoside hydrolase family 2" evidence="8">
    <location>
        <begin position="712"/>
        <end position="792"/>
    </location>
</feature>
<dbReference type="PANTHER" id="PTHR42732:SF1">
    <property type="entry name" value="BETA-MANNOSIDASE"/>
    <property type="match status" value="1"/>
</dbReference>
<dbReference type="InterPro" id="IPR008979">
    <property type="entry name" value="Galactose-bd-like_sf"/>
</dbReference>
<sequence length="802" mass="90851">MLRQDKDFNDGWSFQLNSQPTTQGWRTVSLPHDWSVEAKFDPCLEGATAYLPGGIGWYQKYFQLKLQPKQRAYLIFDGIYNHASLELNGQNLHYQVFGYSPFYLDITEYLQAENHLLIKVDRSRIADSRWYSGSGIYREVRLLVVNQVHVAPWDNFIFATQACASQASLTQQLQVAGVRPGASLQVRTRLINAAGQVCAETTHQQQSLYNSVNLALQLTVDAPELWGPESPSLYRAITEVLCDGQLSDSFEQQVGIRHLYFDPKQGFYLNHQAYPIKGVCLHHEAGAVGAAVPDGVWLRRLTKLKEAGVNAIRIAHHPASCALLSLCDRLGLLVQDEFFDEWDYPKDKRLNMHDQHGDPLSEGYASYFAEHAQRDLTNALKAHRNHPCVFMWSIGNEIEWTYPRNVQATGFFDASWDGNYFWSQPPNSREKIAQKLTELPQQEQDIGRTAQRLAKWVKDLDQSRPVTANCILPSASYESGYAQALDVIGFSYRQVMYDYGRQHYPSLPIIGNEVLPQWHEWKAASARPHVAGVFLWTGIDYLGEVHQQWPTRSLAAGLLDTAGFTKPTWQMFRSLWQQQPVLALYTRPFDHEQFVHNNQVVSAKDPNAWQQALWIWPQLNQHWNYQDQDIILVEAISNCPELELFVNGSSVGKRQLSQQADRIFRWAVPFSAGELRLEARDEHGNRHTEQLSTSDDARQLALSLELSEDNLVAHLIAQLVDKQGLPVRHQQRRVEFSADNNAHLLGVDNGSASNVEAFTGPTLNTSKGRALAIFKRSTPTQAVQLGAALQGGQLQQLSWPAA</sequence>
<keyword evidence="3" id="KW-0326">Glycosidase</keyword>
<evidence type="ECO:0000259" key="6">
    <source>
        <dbReference type="Pfam" id="PF02837"/>
    </source>
</evidence>
<dbReference type="InterPro" id="IPR017853">
    <property type="entry name" value="GH"/>
</dbReference>
<dbReference type="Pfam" id="PF00703">
    <property type="entry name" value="Glyco_hydro_2"/>
    <property type="match status" value="1"/>
</dbReference>
<reference evidence="10" key="1">
    <citation type="journal article" date="2019" name="Int. J. Syst. Evol. Microbiol.">
        <title>The Global Catalogue of Microorganisms (GCM) 10K type strain sequencing project: providing services to taxonomists for standard genome sequencing and annotation.</title>
        <authorList>
            <consortium name="The Broad Institute Genomics Platform"/>
            <consortium name="The Broad Institute Genome Sequencing Center for Infectious Disease"/>
            <person name="Wu L."/>
            <person name="Ma J."/>
        </authorList>
    </citation>
    <scope>NUCLEOTIDE SEQUENCE [LARGE SCALE GENOMIC DNA]</scope>
    <source>
        <strain evidence="10">CGMCC 1.10131</strain>
    </source>
</reference>
<dbReference type="InterPro" id="IPR006104">
    <property type="entry name" value="Glyco_hydro_2_N"/>
</dbReference>
<feature type="domain" description="Glycosyl hydrolases family 2 sugar binding" evidence="6">
    <location>
        <begin position="47"/>
        <end position="143"/>
    </location>
</feature>
<dbReference type="InterPro" id="IPR036156">
    <property type="entry name" value="Beta-gal/glucu_dom_sf"/>
</dbReference>
<dbReference type="Pfam" id="PF18565">
    <property type="entry name" value="Glyco_hydro2_C5"/>
    <property type="match status" value="1"/>
</dbReference>
<name>A0ABQ1I3K7_9ALTE</name>
<keyword evidence="2" id="KW-0378">Hydrolase</keyword>
<evidence type="ECO:0000256" key="1">
    <source>
        <dbReference type="ARBA" id="ARBA00007401"/>
    </source>
</evidence>
<dbReference type="Gene3D" id="3.20.20.80">
    <property type="entry name" value="Glycosidases"/>
    <property type="match status" value="1"/>
</dbReference>
<feature type="domain" description="Glycoside hydrolase family 2 catalytic" evidence="5">
    <location>
        <begin position="265"/>
        <end position="398"/>
    </location>
</feature>
<dbReference type="PANTHER" id="PTHR42732">
    <property type="entry name" value="BETA-GALACTOSIDASE"/>
    <property type="match status" value="1"/>
</dbReference>
<feature type="domain" description="DUF4982" evidence="7">
    <location>
        <begin position="631"/>
        <end position="685"/>
    </location>
</feature>
<dbReference type="InterPro" id="IPR051913">
    <property type="entry name" value="GH2_Domain-Containing"/>
</dbReference>
<protein>
    <submittedName>
        <fullName evidence="9">Beta-galactosidase</fullName>
    </submittedName>
</protein>
<dbReference type="InterPro" id="IPR032311">
    <property type="entry name" value="DUF4982"/>
</dbReference>
<organism evidence="9 10">
    <name type="scientific">Agarivorans gilvus</name>
    <dbReference type="NCBI Taxonomy" id="680279"/>
    <lineage>
        <taxon>Bacteria</taxon>
        <taxon>Pseudomonadati</taxon>
        <taxon>Pseudomonadota</taxon>
        <taxon>Gammaproteobacteria</taxon>
        <taxon>Alteromonadales</taxon>
        <taxon>Alteromonadaceae</taxon>
        <taxon>Agarivorans</taxon>
    </lineage>
</organism>
<comment type="caution">
    <text evidence="9">The sequence shown here is derived from an EMBL/GenBank/DDBJ whole genome shotgun (WGS) entry which is preliminary data.</text>
</comment>
<evidence type="ECO:0000313" key="10">
    <source>
        <dbReference type="Proteomes" id="UP000651977"/>
    </source>
</evidence>
<dbReference type="Gene3D" id="2.60.120.260">
    <property type="entry name" value="Galactose-binding domain-like"/>
    <property type="match status" value="1"/>
</dbReference>
<dbReference type="InterPro" id="IPR006101">
    <property type="entry name" value="Glyco_hydro_2"/>
</dbReference>
<dbReference type="InterPro" id="IPR013783">
    <property type="entry name" value="Ig-like_fold"/>
</dbReference>
<evidence type="ECO:0000259" key="5">
    <source>
        <dbReference type="Pfam" id="PF02836"/>
    </source>
</evidence>
<dbReference type="Pfam" id="PF02836">
    <property type="entry name" value="Glyco_hydro_2_C"/>
    <property type="match status" value="1"/>
</dbReference>
<dbReference type="InterPro" id="IPR040605">
    <property type="entry name" value="Glyco_hydro2_dom5"/>
</dbReference>
<dbReference type="EMBL" id="BMDY01000015">
    <property type="protein sequence ID" value="GGB10993.1"/>
    <property type="molecule type" value="Genomic_DNA"/>
</dbReference>
<evidence type="ECO:0000259" key="7">
    <source>
        <dbReference type="Pfam" id="PF16355"/>
    </source>
</evidence>
<feature type="domain" description="Glycoside hydrolase family 2 immunoglobulin-like beta-sandwich" evidence="4">
    <location>
        <begin position="176"/>
        <end position="257"/>
    </location>
</feature>
<evidence type="ECO:0000313" key="9">
    <source>
        <dbReference type="EMBL" id="GGB10993.1"/>
    </source>
</evidence>
<accession>A0ABQ1I3K7</accession>
<dbReference type="SUPFAM" id="SSF51445">
    <property type="entry name" value="(Trans)glycosidases"/>
    <property type="match status" value="1"/>
</dbReference>
<comment type="similarity">
    <text evidence="1">Belongs to the glycosyl hydrolase 2 family.</text>
</comment>
<dbReference type="InterPro" id="IPR006103">
    <property type="entry name" value="Glyco_hydro_2_cat"/>
</dbReference>
<dbReference type="RefSeq" id="WP_083481579.1">
    <property type="nucleotide sequence ID" value="NZ_BMDY01000015.1"/>
</dbReference>